<dbReference type="Proteomes" id="UP001595772">
    <property type="component" value="Unassembled WGS sequence"/>
</dbReference>
<reference evidence="7" key="1">
    <citation type="journal article" date="2019" name="Int. J. Syst. Evol. Microbiol.">
        <title>The Global Catalogue of Microorganisms (GCM) 10K type strain sequencing project: providing services to taxonomists for standard genome sequencing and annotation.</title>
        <authorList>
            <consortium name="The Broad Institute Genomics Platform"/>
            <consortium name="The Broad Institute Genome Sequencing Center for Infectious Disease"/>
            <person name="Wu L."/>
            <person name="Ma J."/>
        </authorList>
    </citation>
    <scope>NUCLEOTIDE SEQUENCE [LARGE SCALE GENOMIC DNA]</scope>
    <source>
        <strain evidence="7">IBRC-M 10703</strain>
    </source>
</reference>
<dbReference type="PANTHER" id="PTHR11592:SF78">
    <property type="entry name" value="GLUTATHIONE PEROXIDASE"/>
    <property type="match status" value="1"/>
</dbReference>
<keyword evidence="3 4" id="KW-0560">Oxidoreductase</keyword>
<dbReference type="EMBL" id="JBHSAO010000013">
    <property type="protein sequence ID" value="MFC4025376.1"/>
    <property type="molecule type" value="Genomic_DNA"/>
</dbReference>
<dbReference type="PROSITE" id="PS00460">
    <property type="entry name" value="GLUTATHIONE_PEROXID_1"/>
    <property type="match status" value="1"/>
</dbReference>
<dbReference type="PROSITE" id="PS51355">
    <property type="entry name" value="GLUTATHIONE_PEROXID_3"/>
    <property type="match status" value="1"/>
</dbReference>
<dbReference type="InterPro" id="IPR029760">
    <property type="entry name" value="GPX_CS"/>
</dbReference>
<dbReference type="RefSeq" id="WP_379497872.1">
    <property type="nucleotide sequence ID" value="NZ_JBHSAO010000013.1"/>
</dbReference>
<dbReference type="InterPro" id="IPR013766">
    <property type="entry name" value="Thioredoxin_domain"/>
</dbReference>
<feature type="domain" description="Thioredoxin" evidence="5">
    <location>
        <begin position="1"/>
        <end position="158"/>
    </location>
</feature>
<protein>
    <recommendedName>
        <fullName evidence="4">Glutathione peroxidase</fullName>
    </recommendedName>
</protein>
<evidence type="ECO:0000256" key="1">
    <source>
        <dbReference type="ARBA" id="ARBA00006926"/>
    </source>
</evidence>
<evidence type="ECO:0000313" key="6">
    <source>
        <dbReference type="EMBL" id="MFC4025376.1"/>
    </source>
</evidence>
<proteinExistence type="inferred from homology"/>
<organism evidence="6 7">
    <name type="scientific">Oceanobacillus longus</name>
    <dbReference type="NCBI Taxonomy" id="930120"/>
    <lineage>
        <taxon>Bacteria</taxon>
        <taxon>Bacillati</taxon>
        <taxon>Bacillota</taxon>
        <taxon>Bacilli</taxon>
        <taxon>Bacillales</taxon>
        <taxon>Bacillaceae</taxon>
        <taxon>Oceanobacillus</taxon>
    </lineage>
</organism>
<evidence type="ECO:0000313" key="7">
    <source>
        <dbReference type="Proteomes" id="UP001595772"/>
    </source>
</evidence>
<dbReference type="CDD" id="cd00340">
    <property type="entry name" value="GSH_Peroxidase"/>
    <property type="match status" value="1"/>
</dbReference>
<dbReference type="Pfam" id="PF00255">
    <property type="entry name" value="GSHPx"/>
    <property type="match status" value="1"/>
</dbReference>
<evidence type="ECO:0000256" key="3">
    <source>
        <dbReference type="ARBA" id="ARBA00023002"/>
    </source>
</evidence>
<dbReference type="InterPro" id="IPR000889">
    <property type="entry name" value="Glutathione_peroxidase"/>
</dbReference>
<dbReference type="PROSITE" id="PS00763">
    <property type="entry name" value="GLUTATHIONE_PEROXID_2"/>
    <property type="match status" value="1"/>
</dbReference>
<dbReference type="PANTHER" id="PTHR11592">
    <property type="entry name" value="GLUTATHIONE PEROXIDASE"/>
    <property type="match status" value="1"/>
</dbReference>
<dbReference type="Gene3D" id="3.40.30.10">
    <property type="entry name" value="Glutaredoxin"/>
    <property type="match status" value="1"/>
</dbReference>
<dbReference type="SUPFAM" id="SSF52833">
    <property type="entry name" value="Thioredoxin-like"/>
    <property type="match status" value="1"/>
</dbReference>
<evidence type="ECO:0000256" key="4">
    <source>
        <dbReference type="RuleBase" id="RU000499"/>
    </source>
</evidence>
<evidence type="ECO:0000259" key="5">
    <source>
        <dbReference type="PROSITE" id="PS51352"/>
    </source>
</evidence>
<dbReference type="PROSITE" id="PS51352">
    <property type="entry name" value="THIOREDOXIN_2"/>
    <property type="match status" value="1"/>
</dbReference>
<comment type="similarity">
    <text evidence="1 4">Belongs to the glutathione peroxidase family.</text>
</comment>
<dbReference type="PRINTS" id="PR01011">
    <property type="entry name" value="GLUTPROXDASE"/>
</dbReference>
<comment type="caution">
    <text evidence="6">The sequence shown here is derived from an EMBL/GenBank/DDBJ whole genome shotgun (WGS) entry which is preliminary data.</text>
</comment>
<dbReference type="GO" id="GO:0004601">
    <property type="term" value="F:peroxidase activity"/>
    <property type="evidence" value="ECO:0007669"/>
    <property type="project" value="UniProtKB-KW"/>
</dbReference>
<accession>A0ABV8H2I5</accession>
<dbReference type="InterPro" id="IPR036249">
    <property type="entry name" value="Thioredoxin-like_sf"/>
</dbReference>
<gene>
    <name evidence="6" type="ORF">ACFOUV_16435</name>
</gene>
<keyword evidence="7" id="KW-1185">Reference proteome</keyword>
<dbReference type="InterPro" id="IPR029759">
    <property type="entry name" value="GPX_AS"/>
</dbReference>
<dbReference type="PIRSF" id="PIRSF000303">
    <property type="entry name" value="Glutathion_perox"/>
    <property type="match status" value="1"/>
</dbReference>
<keyword evidence="2 4" id="KW-0575">Peroxidase</keyword>
<evidence type="ECO:0000256" key="2">
    <source>
        <dbReference type="ARBA" id="ARBA00022559"/>
    </source>
</evidence>
<name>A0ABV8H2I5_9BACI</name>
<sequence>MSIYNYTASTIQGAEKPLSDYKGKAMLIVNTASECGFTPQLEGLQKLYDKYNDQGLEILGFPSNQFGNQEPGTDSEIANICQRNYGVTFPMFSKIDVNGEHAHPLFKHMTSEKKGLLGGQIKWNFTKFLVDKEGNIVDRFAPQKKPESLEKNIEKLLNV</sequence>